<protein>
    <submittedName>
        <fullName evidence="1">Uncharacterized protein</fullName>
    </submittedName>
</protein>
<dbReference type="AlphaFoldDB" id="A0A9D4KW71"/>
<keyword evidence="2" id="KW-1185">Reference proteome</keyword>
<reference evidence="1" key="2">
    <citation type="submission" date="2020-11" db="EMBL/GenBank/DDBJ databases">
        <authorList>
            <person name="McCartney M.A."/>
            <person name="Auch B."/>
            <person name="Kono T."/>
            <person name="Mallez S."/>
            <person name="Becker A."/>
            <person name="Gohl D.M."/>
            <person name="Silverstein K.A.T."/>
            <person name="Koren S."/>
            <person name="Bechman K.B."/>
            <person name="Herman A."/>
            <person name="Abrahante J.E."/>
            <person name="Garbe J."/>
        </authorList>
    </citation>
    <scope>NUCLEOTIDE SEQUENCE</scope>
    <source>
        <strain evidence="1">Duluth1</strain>
        <tissue evidence="1">Whole animal</tissue>
    </source>
</reference>
<dbReference type="Proteomes" id="UP000828390">
    <property type="component" value="Unassembled WGS sequence"/>
</dbReference>
<sequence>MQPTSEERRFKIALPTMNNSGWSAFDEDLDQVLQTALDQSIQSFKHYLRSPTP</sequence>
<organism evidence="1 2">
    <name type="scientific">Dreissena polymorpha</name>
    <name type="common">Zebra mussel</name>
    <name type="synonym">Mytilus polymorpha</name>
    <dbReference type="NCBI Taxonomy" id="45954"/>
    <lineage>
        <taxon>Eukaryota</taxon>
        <taxon>Metazoa</taxon>
        <taxon>Spiralia</taxon>
        <taxon>Lophotrochozoa</taxon>
        <taxon>Mollusca</taxon>
        <taxon>Bivalvia</taxon>
        <taxon>Autobranchia</taxon>
        <taxon>Heteroconchia</taxon>
        <taxon>Euheterodonta</taxon>
        <taxon>Imparidentia</taxon>
        <taxon>Neoheterodontei</taxon>
        <taxon>Myida</taxon>
        <taxon>Dreissenoidea</taxon>
        <taxon>Dreissenidae</taxon>
        <taxon>Dreissena</taxon>
    </lineage>
</organism>
<accession>A0A9D4KW71</accession>
<evidence type="ECO:0000313" key="1">
    <source>
        <dbReference type="EMBL" id="KAH3846819.1"/>
    </source>
</evidence>
<dbReference type="EMBL" id="JAIWYP010000003">
    <property type="protein sequence ID" value="KAH3846819.1"/>
    <property type="molecule type" value="Genomic_DNA"/>
</dbReference>
<gene>
    <name evidence="1" type="ORF">DPMN_089126</name>
</gene>
<reference evidence="1" key="1">
    <citation type="journal article" date="2019" name="bioRxiv">
        <title>The Genome of the Zebra Mussel, Dreissena polymorpha: A Resource for Invasive Species Research.</title>
        <authorList>
            <person name="McCartney M.A."/>
            <person name="Auch B."/>
            <person name="Kono T."/>
            <person name="Mallez S."/>
            <person name="Zhang Y."/>
            <person name="Obille A."/>
            <person name="Becker A."/>
            <person name="Abrahante J.E."/>
            <person name="Garbe J."/>
            <person name="Badalamenti J.P."/>
            <person name="Herman A."/>
            <person name="Mangelson H."/>
            <person name="Liachko I."/>
            <person name="Sullivan S."/>
            <person name="Sone E.D."/>
            <person name="Koren S."/>
            <person name="Silverstein K.A.T."/>
            <person name="Beckman K.B."/>
            <person name="Gohl D.M."/>
        </authorList>
    </citation>
    <scope>NUCLEOTIDE SEQUENCE</scope>
    <source>
        <strain evidence="1">Duluth1</strain>
        <tissue evidence="1">Whole animal</tissue>
    </source>
</reference>
<comment type="caution">
    <text evidence="1">The sequence shown here is derived from an EMBL/GenBank/DDBJ whole genome shotgun (WGS) entry which is preliminary data.</text>
</comment>
<name>A0A9D4KW71_DREPO</name>
<evidence type="ECO:0000313" key="2">
    <source>
        <dbReference type="Proteomes" id="UP000828390"/>
    </source>
</evidence>
<proteinExistence type="predicted"/>